<dbReference type="NCBIfam" id="NF006870">
    <property type="entry name" value="PRK09364.1"/>
    <property type="match status" value="1"/>
</dbReference>
<feature type="region of interest" description="Disordered" evidence="7">
    <location>
        <begin position="157"/>
        <end position="194"/>
    </location>
</feature>
<comment type="pathway">
    <text evidence="2 6">Cofactor biosynthesis; molybdopterin biosynthesis.</text>
</comment>
<dbReference type="InterPro" id="IPR023045">
    <property type="entry name" value="MoaC"/>
</dbReference>
<feature type="compositionally biased region" description="Polar residues" evidence="7">
    <location>
        <begin position="1"/>
        <end position="14"/>
    </location>
</feature>
<reference evidence="9" key="1">
    <citation type="submission" date="2022-07" db="EMBL/GenBank/DDBJ databases">
        <authorList>
            <person name="Wu T."/>
        </authorList>
    </citation>
    <scope>NUCLEOTIDE SEQUENCE</scope>
    <source>
        <strain evidence="9">SD-1</strain>
    </source>
</reference>
<evidence type="ECO:0000259" key="8">
    <source>
        <dbReference type="Pfam" id="PF01967"/>
    </source>
</evidence>
<dbReference type="Pfam" id="PF01967">
    <property type="entry name" value="MoaC"/>
    <property type="match status" value="1"/>
</dbReference>
<dbReference type="EC" id="4.6.1.17" evidence="3 6"/>
<feature type="compositionally biased region" description="Low complexity" evidence="7">
    <location>
        <begin position="157"/>
        <end position="187"/>
    </location>
</feature>
<dbReference type="InterPro" id="IPR047594">
    <property type="entry name" value="MoaC_bact/euk"/>
</dbReference>
<evidence type="ECO:0000256" key="1">
    <source>
        <dbReference type="ARBA" id="ARBA00001637"/>
    </source>
</evidence>
<keyword evidence="4 6" id="KW-0501">Molybdenum cofactor biosynthesis</keyword>
<gene>
    <name evidence="6 9" type="primary">moaC</name>
    <name evidence="9" type="ORF">NL394_07705</name>
</gene>
<feature type="region of interest" description="Disordered" evidence="7">
    <location>
        <begin position="1"/>
        <end position="21"/>
    </location>
</feature>
<dbReference type="GO" id="GO:0006777">
    <property type="term" value="P:Mo-molybdopterin cofactor biosynthetic process"/>
    <property type="evidence" value="ECO:0007669"/>
    <property type="project" value="UniProtKB-UniRule"/>
</dbReference>
<dbReference type="PANTHER" id="PTHR22960">
    <property type="entry name" value="MOLYBDOPTERIN COFACTOR SYNTHESIS PROTEIN A"/>
    <property type="match status" value="1"/>
</dbReference>
<comment type="subunit">
    <text evidence="6">Homohexamer; trimer of dimers.</text>
</comment>
<evidence type="ECO:0000313" key="9">
    <source>
        <dbReference type="EMBL" id="UYV99078.1"/>
    </source>
</evidence>
<dbReference type="InterPro" id="IPR002820">
    <property type="entry name" value="Mopterin_CF_biosynth-C_dom"/>
</dbReference>
<keyword evidence="10" id="KW-1185">Reference proteome</keyword>
<sequence>MGAVNQTSHESGSLTHLRHDGTAQMVDVSDKAVTTREATAAATVRSRPEVLALLGAGELPKGDALAVARVAGIMAAKKTPELIPLCHPLPISKVTVDFELGRDAVQILATVKTRGVTGVEMEALTAASVAALSVYDMIKAVDKHAVLTDIHVLAKSGGKSGSWSLGGQPGVTGTSDAATSGAGAVADPSAGGQA</sequence>
<accession>A0AAX3EM36</accession>
<protein>
    <recommendedName>
        <fullName evidence="3 6">Cyclic pyranopterin monophosphate synthase</fullName>
        <ecNumber evidence="3 6">4.6.1.17</ecNumber>
    </recommendedName>
    <alternativeName>
        <fullName evidence="6">Molybdenum cofactor biosynthesis protein C</fullName>
    </alternativeName>
</protein>
<dbReference type="Gene3D" id="3.30.70.640">
    <property type="entry name" value="Molybdopterin cofactor biosynthesis C (MoaC) domain"/>
    <property type="match status" value="1"/>
</dbReference>
<evidence type="ECO:0000256" key="3">
    <source>
        <dbReference type="ARBA" id="ARBA00012575"/>
    </source>
</evidence>
<feature type="domain" description="Molybdopterin cofactor biosynthesis C (MoaC)" evidence="8">
    <location>
        <begin position="25"/>
        <end position="158"/>
    </location>
</feature>
<dbReference type="GeneID" id="79885627"/>
<dbReference type="InterPro" id="IPR036522">
    <property type="entry name" value="MoaC_sf"/>
</dbReference>
<dbReference type="AlphaFoldDB" id="A0AAX3EM36"/>
<evidence type="ECO:0000256" key="7">
    <source>
        <dbReference type="SAM" id="MobiDB-lite"/>
    </source>
</evidence>
<dbReference type="NCBIfam" id="TIGR00581">
    <property type="entry name" value="moaC"/>
    <property type="match status" value="1"/>
</dbReference>
<evidence type="ECO:0000256" key="6">
    <source>
        <dbReference type="HAMAP-Rule" id="MF_01224"/>
    </source>
</evidence>
<dbReference type="RefSeq" id="WP_021472644.1">
    <property type="nucleotide sequence ID" value="NZ_BDMH01000027.1"/>
</dbReference>
<feature type="binding site" evidence="6">
    <location>
        <begin position="121"/>
        <end position="122"/>
    </location>
    <ligand>
        <name>substrate</name>
    </ligand>
</feature>
<feature type="active site" evidence="6">
    <location>
        <position position="136"/>
    </location>
</feature>
<dbReference type="EMBL" id="CP101185">
    <property type="protein sequence ID" value="UYV99078.1"/>
    <property type="molecule type" value="Genomic_DNA"/>
</dbReference>
<dbReference type="PANTHER" id="PTHR22960:SF29">
    <property type="entry name" value="CYCLIC PYRANOPTERIN MONOPHOSPHATE SYNTHASE"/>
    <property type="match status" value="1"/>
</dbReference>
<keyword evidence="5 6" id="KW-0456">Lyase</keyword>
<dbReference type="InterPro" id="IPR050105">
    <property type="entry name" value="MoCo_biosynth_MoaA/MoaC"/>
</dbReference>
<proteinExistence type="inferred from homology"/>
<feature type="binding site" evidence="6">
    <location>
        <begin position="85"/>
        <end position="87"/>
    </location>
    <ligand>
        <name>substrate</name>
    </ligand>
</feature>
<comment type="function">
    <text evidence="6">Catalyzes the conversion of (8S)-3',8-cyclo-7,8-dihydroguanosine 5'-triphosphate to cyclic pyranopterin monophosphate (cPMP).</text>
</comment>
<evidence type="ECO:0000256" key="4">
    <source>
        <dbReference type="ARBA" id="ARBA00023150"/>
    </source>
</evidence>
<dbReference type="HAMAP" id="MF_01224_B">
    <property type="entry name" value="MoaC_B"/>
    <property type="match status" value="1"/>
</dbReference>
<evidence type="ECO:0000256" key="2">
    <source>
        <dbReference type="ARBA" id="ARBA00005046"/>
    </source>
</evidence>
<dbReference type="Proteomes" id="UP001163293">
    <property type="component" value="Chromosome"/>
</dbReference>
<name>A0AAX3EM36_PAEUR</name>
<evidence type="ECO:0000313" key="10">
    <source>
        <dbReference type="Proteomes" id="UP001163293"/>
    </source>
</evidence>
<evidence type="ECO:0000256" key="5">
    <source>
        <dbReference type="ARBA" id="ARBA00023239"/>
    </source>
</evidence>
<comment type="catalytic activity">
    <reaction evidence="1 6">
        <text>(8S)-3',8-cyclo-7,8-dihydroguanosine 5'-triphosphate = cyclic pyranopterin phosphate + diphosphate</text>
        <dbReference type="Rhea" id="RHEA:49580"/>
        <dbReference type="ChEBI" id="CHEBI:33019"/>
        <dbReference type="ChEBI" id="CHEBI:59648"/>
        <dbReference type="ChEBI" id="CHEBI:131766"/>
        <dbReference type="EC" id="4.6.1.17"/>
    </reaction>
</comment>
<organism evidence="9 10">
    <name type="scientific">Paenarthrobacter ureafaciens</name>
    <dbReference type="NCBI Taxonomy" id="37931"/>
    <lineage>
        <taxon>Bacteria</taxon>
        <taxon>Bacillati</taxon>
        <taxon>Actinomycetota</taxon>
        <taxon>Actinomycetes</taxon>
        <taxon>Micrococcales</taxon>
        <taxon>Micrococcaceae</taxon>
        <taxon>Paenarthrobacter</taxon>
    </lineage>
</organism>
<dbReference type="CDD" id="cd01420">
    <property type="entry name" value="MoaC_PE"/>
    <property type="match status" value="1"/>
</dbReference>
<comment type="similarity">
    <text evidence="6">Belongs to the MoaC family.</text>
</comment>
<dbReference type="GO" id="GO:0061799">
    <property type="term" value="F:cyclic pyranopterin monophosphate synthase activity"/>
    <property type="evidence" value="ECO:0007669"/>
    <property type="project" value="UniProtKB-UniRule"/>
</dbReference>
<dbReference type="SUPFAM" id="SSF55040">
    <property type="entry name" value="Molybdenum cofactor biosynthesis protein C, MoaC"/>
    <property type="match status" value="1"/>
</dbReference>